<sequence>MSRDIRNNFKFSQRSENNLKGVYPDLVAVVHRALALTPVDFTVIEGLRTIERQKQLFAAKKSQTMKSRHLHGFAVDLYPGSWEWTEFYKLEKAMKTAASELGIPIEWGGDWKSFKDGPHFQLPHTRYPDPV</sequence>
<dbReference type="AlphaFoldDB" id="D3VE22"/>
<organism evidence="2 3">
    <name type="scientific">Xenorhabdus nematophila (strain ATCC 19061 / DSM 3370 / CCUG 14189 / LMG 1036 / NCIMB 9965 / AN6)</name>
    <dbReference type="NCBI Taxonomy" id="406817"/>
    <lineage>
        <taxon>Bacteria</taxon>
        <taxon>Pseudomonadati</taxon>
        <taxon>Pseudomonadota</taxon>
        <taxon>Gammaproteobacteria</taxon>
        <taxon>Enterobacterales</taxon>
        <taxon>Morganellaceae</taxon>
        <taxon>Xenorhabdus</taxon>
    </lineage>
</organism>
<dbReference type="InterPro" id="IPR009045">
    <property type="entry name" value="Zn_M74/Hedgehog-like"/>
</dbReference>
<gene>
    <name evidence="2" type="ordered locus">XNC1_2029</name>
</gene>
<dbReference type="RefSeq" id="WP_013184209.1">
    <property type="nucleotide sequence ID" value="NC_014228.1"/>
</dbReference>
<dbReference type="EMBL" id="FN667742">
    <property type="protein sequence ID" value="CBJ90089.1"/>
    <property type="molecule type" value="Genomic_DNA"/>
</dbReference>
<feature type="domain" description="Peptidase M15C" evidence="1">
    <location>
        <begin position="61"/>
        <end position="122"/>
    </location>
</feature>
<evidence type="ECO:0000259" key="1">
    <source>
        <dbReference type="Pfam" id="PF13539"/>
    </source>
</evidence>
<dbReference type="GO" id="GO:0008233">
    <property type="term" value="F:peptidase activity"/>
    <property type="evidence" value="ECO:0007669"/>
    <property type="project" value="InterPro"/>
</dbReference>
<name>D3VE22_XENNA</name>
<dbReference type="Pfam" id="PF13539">
    <property type="entry name" value="Peptidase_M15_4"/>
    <property type="match status" value="1"/>
</dbReference>
<reference evidence="2 3" key="1">
    <citation type="journal article" date="2011" name="PLoS ONE">
        <title>The entomopathogenic bacterial endosymbionts xenorhabdus and photorhabdus: convergent lifestyles from divergent genomes.</title>
        <authorList>
            <person name="Chaston J.M."/>
            <person name="Suen G."/>
            <person name="Tucker S.L."/>
            <person name="Andersen A.W."/>
            <person name="Bhasin A."/>
            <person name="Bode E."/>
            <person name="Bode H.B."/>
            <person name="Brachmann A.O."/>
            <person name="Cowles C.E."/>
            <person name="Cowles K.N."/>
            <person name="Darby C."/>
            <person name="de Leon L."/>
            <person name="Drace K."/>
            <person name="Du Z."/>
            <person name="Givaudan A."/>
            <person name="Herbert Tran E.E."/>
            <person name="Jewell K.A."/>
            <person name="Knack J.J."/>
            <person name="Krasomil-Osterfeld K.C."/>
            <person name="Kukor R."/>
            <person name="Lanois A."/>
            <person name="Latreille P."/>
            <person name="Leimgruber N.K."/>
            <person name="Lipke C.M."/>
            <person name="Liu R."/>
            <person name="Lu X."/>
            <person name="Martens E.C."/>
            <person name="Marri P.R."/>
            <person name="Medigue C."/>
            <person name="Menard M.L."/>
            <person name="Miller N.M."/>
            <person name="Morales-Soto N."/>
            <person name="Norton S."/>
            <person name="Ogier J.C."/>
            <person name="Orchard S.S."/>
            <person name="Park D."/>
            <person name="Park Y."/>
            <person name="Qurollo B.A."/>
            <person name="Sugar D.R."/>
            <person name="Richards G.R."/>
            <person name="Rouy Z."/>
            <person name="Slominski B."/>
            <person name="Slominski K."/>
            <person name="Snyder H."/>
            <person name="Tjaden B.C."/>
            <person name="van der Hoeven R."/>
            <person name="Welch R.D."/>
            <person name="Wheeler C."/>
            <person name="Xiang B."/>
            <person name="Barbazuk B."/>
            <person name="Gaudriault S."/>
            <person name="Goodner B."/>
            <person name="Slater S.C."/>
            <person name="Forst S."/>
            <person name="Goldman B.S."/>
            <person name="Goodrich-Blair H."/>
        </authorList>
    </citation>
    <scope>NUCLEOTIDE SEQUENCE [LARGE SCALE GENOMIC DNA]</scope>
    <source>
        <strain evidence="3">ATCC 19061 / DSM 3370 / CCUG 14189 / LMG 1036 / NCIMB 9965 / AN6</strain>
    </source>
</reference>
<dbReference type="SUPFAM" id="SSF55166">
    <property type="entry name" value="Hedgehog/DD-peptidase"/>
    <property type="match status" value="1"/>
</dbReference>
<keyword evidence="3" id="KW-1185">Reference proteome</keyword>
<evidence type="ECO:0000313" key="3">
    <source>
        <dbReference type="Proteomes" id="UP000008075"/>
    </source>
</evidence>
<dbReference type="InterPro" id="IPR039561">
    <property type="entry name" value="Peptidase_M15C"/>
</dbReference>
<dbReference type="KEGG" id="xne:XNC1_2029"/>
<dbReference type="STRING" id="406817.XNC1_2029"/>
<dbReference type="Gene3D" id="3.30.1380.10">
    <property type="match status" value="1"/>
</dbReference>
<dbReference type="GeneID" id="24902194"/>
<dbReference type="HOGENOM" id="CLU_109248_3_1_6"/>
<evidence type="ECO:0000313" key="2">
    <source>
        <dbReference type="EMBL" id="CBJ90089.1"/>
    </source>
</evidence>
<dbReference type="CDD" id="cd14845">
    <property type="entry name" value="L-Ala-D-Glu_peptidase_like"/>
    <property type="match status" value="1"/>
</dbReference>
<dbReference type="Proteomes" id="UP000008075">
    <property type="component" value="Chromosome"/>
</dbReference>
<proteinExistence type="predicted"/>
<dbReference type="eggNOG" id="COG3108">
    <property type="taxonomic scope" value="Bacteria"/>
</dbReference>
<protein>
    <recommendedName>
        <fullName evidence="1">Peptidase M15C domain-containing protein</fullName>
    </recommendedName>
</protein>
<accession>D3VE22</accession>